<proteinExistence type="predicted"/>
<dbReference type="AlphaFoldDB" id="A0A2T2XI64"/>
<feature type="transmembrane region" description="Helical" evidence="6">
    <location>
        <begin position="111"/>
        <end position="144"/>
    </location>
</feature>
<sequence>MHKSTMANLRIIENGMTKTLVLELLMMPHSPAEVTFFILHSRQGSSPPLPSVLIWLSYSESRHEDKERIMAQGSATNRVFRNSMAMTAATLIILLMGFVVVPVAISRVGLALYGVWVILSGVLSYFSLFDLGVGGTFVTQLAMASAQEDRTAVRQVVTTSLLLYMLMGAILIPAGIYVAPRFGGWFHLSMADSHIAQSLFWWVYIYLFMSQAFSVFGSLLIAQQRLRLVSTVNVISQIVNYLILLTALSLRLGLYAFIIANYISWFGTTLIYFTLSVRWLEHWPMINPLKIPKQFVKSLLAFGGWIQINRLSNQINNETDRILIGLYVNASVAGVYQLGNKLAQLTRRFPLNFSSALLPVFSVWEAQHESQDLIRAHYVDASRYLALATFYLAGLLAAASSLFMYFWLGHRYTHFFLIVGLLLITYSVNNLTGIGTTYLRGVGRPRLESYYAIVGSVLKLGLSLALAPEYGLLGILLGTVIGTVMGSLYFLWLFFRVLHITWWQGLGRWLLSLLPATLLALTVVHQVSQWALSLGTSRGITFLSLAAMTGLYTIFFAWLLRLSGFYAPRDIARLQRHIPQRWLRLLQRIQCLPPEVDLT</sequence>
<dbReference type="InterPro" id="IPR050833">
    <property type="entry name" value="Poly_Biosynth_Transport"/>
</dbReference>
<keyword evidence="5 6" id="KW-0472">Membrane</keyword>
<dbReference type="InterPro" id="IPR002797">
    <property type="entry name" value="Polysacc_synth"/>
</dbReference>
<dbReference type="Pfam" id="PF01943">
    <property type="entry name" value="Polysacc_synt"/>
    <property type="match status" value="1"/>
</dbReference>
<dbReference type="PANTHER" id="PTHR30250">
    <property type="entry name" value="PST FAMILY PREDICTED COLANIC ACID TRANSPORTER"/>
    <property type="match status" value="1"/>
</dbReference>
<evidence type="ECO:0000256" key="6">
    <source>
        <dbReference type="SAM" id="Phobius"/>
    </source>
</evidence>
<feature type="transmembrane region" description="Helical" evidence="6">
    <location>
        <begin position="254"/>
        <end position="275"/>
    </location>
</feature>
<protein>
    <submittedName>
        <fullName evidence="7">Uncharacterized protein</fullName>
    </submittedName>
</protein>
<keyword evidence="4 6" id="KW-1133">Transmembrane helix</keyword>
<evidence type="ECO:0000256" key="4">
    <source>
        <dbReference type="ARBA" id="ARBA00022989"/>
    </source>
</evidence>
<feature type="transmembrane region" description="Helical" evidence="6">
    <location>
        <begin position="84"/>
        <end position="105"/>
    </location>
</feature>
<feature type="transmembrane region" description="Helical" evidence="6">
    <location>
        <begin position="384"/>
        <end position="408"/>
    </location>
</feature>
<dbReference type="GO" id="GO:0005886">
    <property type="term" value="C:plasma membrane"/>
    <property type="evidence" value="ECO:0007669"/>
    <property type="project" value="UniProtKB-SubCell"/>
</dbReference>
<keyword evidence="2" id="KW-1003">Cell membrane</keyword>
<feature type="transmembrane region" description="Helical" evidence="6">
    <location>
        <begin position="228"/>
        <end position="248"/>
    </location>
</feature>
<feature type="transmembrane region" description="Helical" evidence="6">
    <location>
        <begin position="199"/>
        <end position="221"/>
    </location>
</feature>
<dbReference type="PANTHER" id="PTHR30250:SF26">
    <property type="entry name" value="PSMA PROTEIN"/>
    <property type="match status" value="1"/>
</dbReference>
<evidence type="ECO:0000256" key="1">
    <source>
        <dbReference type="ARBA" id="ARBA00004651"/>
    </source>
</evidence>
<comment type="subcellular location">
    <subcellularLocation>
        <location evidence="1">Cell membrane</location>
        <topology evidence="1">Multi-pass membrane protein</topology>
    </subcellularLocation>
</comment>
<evidence type="ECO:0000313" key="7">
    <source>
        <dbReference type="EMBL" id="PSR34201.1"/>
    </source>
</evidence>
<evidence type="ECO:0000313" key="8">
    <source>
        <dbReference type="Proteomes" id="UP000242972"/>
    </source>
</evidence>
<reference evidence="7 8" key="1">
    <citation type="journal article" date="2014" name="BMC Genomics">
        <title>Comparison of environmental and isolate Sulfobacillus genomes reveals diverse carbon, sulfur, nitrogen, and hydrogen metabolisms.</title>
        <authorList>
            <person name="Justice N.B."/>
            <person name="Norman A."/>
            <person name="Brown C.T."/>
            <person name="Singh A."/>
            <person name="Thomas B.C."/>
            <person name="Banfield J.F."/>
        </authorList>
    </citation>
    <scope>NUCLEOTIDE SEQUENCE [LARGE SCALE GENOMIC DNA]</scope>
    <source>
        <strain evidence="7">AMDSBA4</strain>
    </source>
</reference>
<evidence type="ECO:0000256" key="2">
    <source>
        <dbReference type="ARBA" id="ARBA00022475"/>
    </source>
</evidence>
<organism evidence="7 8">
    <name type="scientific">Sulfobacillus benefaciens</name>
    <dbReference type="NCBI Taxonomy" id="453960"/>
    <lineage>
        <taxon>Bacteria</taxon>
        <taxon>Bacillati</taxon>
        <taxon>Bacillota</taxon>
        <taxon>Clostridia</taxon>
        <taxon>Eubacteriales</taxon>
        <taxon>Clostridiales Family XVII. Incertae Sedis</taxon>
        <taxon>Sulfobacillus</taxon>
    </lineage>
</organism>
<feature type="transmembrane region" description="Helical" evidence="6">
    <location>
        <begin position="414"/>
        <end position="438"/>
    </location>
</feature>
<evidence type="ECO:0000256" key="3">
    <source>
        <dbReference type="ARBA" id="ARBA00022692"/>
    </source>
</evidence>
<feature type="transmembrane region" description="Helical" evidence="6">
    <location>
        <begin position="539"/>
        <end position="560"/>
    </location>
</feature>
<dbReference type="Proteomes" id="UP000242972">
    <property type="component" value="Unassembled WGS sequence"/>
</dbReference>
<gene>
    <name evidence="7" type="ORF">C7B46_06535</name>
</gene>
<feature type="transmembrane region" description="Helical" evidence="6">
    <location>
        <begin position="473"/>
        <end position="494"/>
    </location>
</feature>
<accession>A0A2T2XI64</accession>
<feature type="transmembrane region" description="Helical" evidence="6">
    <location>
        <begin position="450"/>
        <end position="467"/>
    </location>
</feature>
<dbReference type="EMBL" id="PXYW01000011">
    <property type="protein sequence ID" value="PSR34201.1"/>
    <property type="molecule type" value="Genomic_DNA"/>
</dbReference>
<evidence type="ECO:0000256" key="5">
    <source>
        <dbReference type="ARBA" id="ARBA00023136"/>
    </source>
</evidence>
<keyword evidence="3 6" id="KW-0812">Transmembrane</keyword>
<comment type="caution">
    <text evidence="7">The sequence shown here is derived from an EMBL/GenBank/DDBJ whole genome shotgun (WGS) entry which is preliminary data.</text>
</comment>
<feature type="transmembrane region" description="Helical" evidence="6">
    <location>
        <begin position="156"/>
        <end position="179"/>
    </location>
</feature>
<feature type="transmembrane region" description="Helical" evidence="6">
    <location>
        <begin position="506"/>
        <end position="527"/>
    </location>
</feature>
<name>A0A2T2XI64_9FIRM</name>